<dbReference type="RefSeq" id="XP_009017850.1">
    <property type="nucleotide sequence ID" value="XM_009019602.1"/>
</dbReference>
<dbReference type="CTD" id="20204314"/>
<dbReference type="Proteomes" id="UP000015101">
    <property type="component" value="Unassembled WGS sequence"/>
</dbReference>
<dbReference type="PANTHER" id="PTHR46780">
    <property type="entry name" value="PROTEIN EVA-1"/>
    <property type="match status" value="1"/>
</dbReference>
<dbReference type="InParanoid" id="T1F665"/>
<reference evidence="3" key="1">
    <citation type="submission" date="2012-12" db="EMBL/GenBank/DDBJ databases">
        <authorList>
            <person name="Hellsten U."/>
            <person name="Grimwood J."/>
            <person name="Chapman J.A."/>
            <person name="Shapiro H."/>
            <person name="Aerts A."/>
            <person name="Otillar R.P."/>
            <person name="Terry A.Y."/>
            <person name="Boore J.L."/>
            <person name="Simakov O."/>
            <person name="Marletaz F."/>
            <person name="Cho S.-J."/>
            <person name="Edsinger-Gonzales E."/>
            <person name="Havlak P."/>
            <person name="Kuo D.-H."/>
            <person name="Larsson T."/>
            <person name="Lv J."/>
            <person name="Arendt D."/>
            <person name="Savage R."/>
            <person name="Osoegawa K."/>
            <person name="de Jong P."/>
            <person name="Lindberg D.R."/>
            <person name="Seaver E.C."/>
            <person name="Weisblat D.A."/>
            <person name="Putnam N.H."/>
            <person name="Grigoriev I.V."/>
            <person name="Rokhsar D.S."/>
        </authorList>
    </citation>
    <scope>NUCLEOTIDE SEQUENCE</scope>
</reference>
<organism evidence="2 3">
    <name type="scientific">Helobdella robusta</name>
    <name type="common">Californian leech</name>
    <dbReference type="NCBI Taxonomy" id="6412"/>
    <lineage>
        <taxon>Eukaryota</taxon>
        <taxon>Metazoa</taxon>
        <taxon>Spiralia</taxon>
        <taxon>Lophotrochozoa</taxon>
        <taxon>Annelida</taxon>
        <taxon>Clitellata</taxon>
        <taxon>Hirudinea</taxon>
        <taxon>Rhynchobdellida</taxon>
        <taxon>Glossiphoniidae</taxon>
        <taxon>Helobdella</taxon>
    </lineage>
</organism>
<dbReference type="EMBL" id="AMQM01004413">
    <property type="status" value="NOT_ANNOTATED_CDS"/>
    <property type="molecule type" value="Genomic_DNA"/>
</dbReference>
<dbReference type="CDD" id="cd22823">
    <property type="entry name" value="Gal_Rha_Lectin"/>
    <property type="match status" value="1"/>
</dbReference>
<dbReference type="GeneID" id="20204314"/>
<evidence type="ECO:0008006" key="4">
    <source>
        <dbReference type="Google" id="ProtNLM"/>
    </source>
</evidence>
<dbReference type="InterPro" id="IPR043159">
    <property type="entry name" value="Lectin_gal-bd_sf"/>
</dbReference>
<reference evidence="2" key="3">
    <citation type="submission" date="2015-06" db="UniProtKB">
        <authorList>
            <consortium name="EnsemblMetazoa"/>
        </authorList>
    </citation>
    <scope>IDENTIFICATION</scope>
</reference>
<sequence length="267" mass="29377">MEGEFQNTFFNKKLAELKFALDRVSHLPVHDALTIVRNALKPSGISALDGKRPDGCTLIPWRAGRCLAWDVTVPGTLAERYVHLTSKESGLAATRASDEKFKKYEGALPSMDFLPVCIELMTFQLKSVASVEKEVCNFETWSVRCSQLHDVLFIVSALYGRIAVGKCVRDDLGVVGCHVDGVQLLNALCLGRKDCVVNVEEVFAGVHGGCGQELKNHLLLKYQCIRVQGAKVFNLRIGTSNIRTTATCSSDSATRGNHTDHVNNRQN</sequence>
<evidence type="ECO:0000313" key="1">
    <source>
        <dbReference type="EMBL" id="ESO03914.1"/>
    </source>
</evidence>
<dbReference type="EMBL" id="KB096551">
    <property type="protein sequence ID" value="ESO03914.1"/>
    <property type="molecule type" value="Genomic_DNA"/>
</dbReference>
<evidence type="ECO:0000313" key="2">
    <source>
        <dbReference type="EnsemblMetazoa" id="HelroP172942"/>
    </source>
</evidence>
<accession>T1F665</accession>
<dbReference type="KEGG" id="hro:HELRODRAFT_172942"/>
<dbReference type="Gene3D" id="2.60.120.740">
    <property type="match status" value="1"/>
</dbReference>
<dbReference type="EnsemblMetazoa" id="HelroT172942">
    <property type="protein sequence ID" value="HelroP172942"/>
    <property type="gene ID" value="HelroG172942"/>
</dbReference>
<gene>
    <name evidence="2" type="primary">20204314</name>
    <name evidence="1" type="ORF">HELRODRAFT_172942</name>
</gene>
<protein>
    <recommendedName>
        <fullName evidence="4">SUEL-type lectin domain-containing protein</fullName>
    </recommendedName>
</protein>
<keyword evidence="3" id="KW-1185">Reference proteome</keyword>
<dbReference type="AlphaFoldDB" id="T1F665"/>
<proteinExistence type="predicted"/>
<evidence type="ECO:0000313" key="3">
    <source>
        <dbReference type="Proteomes" id="UP000015101"/>
    </source>
</evidence>
<dbReference type="EMBL" id="AMQM01004414">
    <property type="status" value="NOT_ANNOTATED_CDS"/>
    <property type="molecule type" value="Genomic_DNA"/>
</dbReference>
<dbReference type="eggNOG" id="ENOG502RTB3">
    <property type="taxonomic scope" value="Eukaryota"/>
</dbReference>
<dbReference type="HOGENOM" id="CLU_1043076_0_0_1"/>
<name>T1F665_HELRO</name>
<reference evidence="1 3" key="2">
    <citation type="journal article" date="2013" name="Nature">
        <title>Insights into bilaterian evolution from three spiralian genomes.</title>
        <authorList>
            <person name="Simakov O."/>
            <person name="Marletaz F."/>
            <person name="Cho S.J."/>
            <person name="Edsinger-Gonzales E."/>
            <person name="Havlak P."/>
            <person name="Hellsten U."/>
            <person name="Kuo D.H."/>
            <person name="Larsson T."/>
            <person name="Lv J."/>
            <person name="Arendt D."/>
            <person name="Savage R."/>
            <person name="Osoegawa K."/>
            <person name="de Jong P."/>
            <person name="Grimwood J."/>
            <person name="Chapman J.A."/>
            <person name="Shapiro H."/>
            <person name="Aerts A."/>
            <person name="Otillar R.P."/>
            <person name="Terry A.Y."/>
            <person name="Boore J.L."/>
            <person name="Grigoriev I.V."/>
            <person name="Lindberg D.R."/>
            <person name="Seaver E.C."/>
            <person name="Weisblat D.A."/>
            <person name="Putnam N.H."/>
            <person name="Rokhsar D.S."/>
        </authorList>
    </citation>
    <scope>NUCLEOTIDE SEQUENCE</scope>
</reference>